<evidence type="ECO:0000313" key="2">
    <source>
        <dbReference type="Proteomes" id="UP001157167"/>
    </source>
</evidence>
<organism evidence="1 2">
    <name type="scientific">Zoogloea oryzae</name>
    <dbReference type="NCBI Taxonomy" id="310767"/>
    <lineage>
        <taxon>Bacteria</taxon>
        <taxon>Pseudomonadati</taxon>
        <taxon>Pseudomonadota</taxon>
        <taxon>Betaproteobacteria</taxon>
        <taxon>Rhodocyclales</taxon>
        <taxon>Zoogloeaceae</taxon>
        <taxon>Zoogloea</taxon>
    </lineage>
</organism>
<comment type="caution">
    <text evidence="1">The sequence shown here is derived from an EMBL/GenBank/DDBJ whole genome shotgun (WGS) entry which is preliminary data.</text>
</comment>
<reference evidence="2" key="1">
    <citation type="journal article" date="2019" name="Int. J. Syst. Evol. Microbiol.">
        <title>The Global Catalogue of Microorganisms (GCM) 10K type strain sequencing project: providing services to taxonomists for standard genome sequencing and annotation.</title>
        <authorList>
            <consortium name="The Broad Institute Genomics Platform"/>
            <consortium name="The Broad Institute Genome Sequencing Center for Infectious Disease"/>
            <person name="Wu L."/>
            <person name="Ma J."/>
        </authorList>
    </citation>
    <scope>NUCLEOTIDE SEQUENCE [LARGE SCALE GENOMIC DNA]</scope>
    <source>
        <strain evidence="2">NBRC 102407</strain>
    </source>
</reference>
<accession>A0ABQ6FE03</accession>
<evidence type="ECO:0000313" key="1">
    <source>
        <dbReference type="EMBL" id="GLT23541.1"/>
    </source>
</evidence>
<dbReference type="EMBL" id="BSPX01000051">
    <property type="protein sequence ID" value="GLT23541.1"/>
    <property type="molecule type" value="Genomic_DNA"/>
</dbReference>
<keyword evidence="2" id="KW-1185">Reference proteome</keyword>
<sequence>MPLIFHLAPVFDLPVIESTFHAPKCRPDAWLHVAAPTGSSLAALSPSDRRDVGSQTADRMFRGDGMGGNNFHHAQMRAGNGNDTLLNYLSAGHRVDIHRISAAGLRQAVLGTEALHRPAPLLQQPPRHVGYGFEQFVLHEDGKSWR</sequence>
<dbReference type="Proteomes" id="UP001157167">
    <property type="component" value="Unassembled WGS sequence"/>
</dbReference>
<proteinExistence type="predicted"/>
<dbReference type="RefSeq" id="WP_284188745.1">
    <property type="nucleotide sequence ID" value="NZ_BSPX01000051.1"/>
</dbReference>
<gene>
    <name evidence="1" type="ORF">GCM10007933_30080</name>
</gene>
<protein>
    <submittedName>
        <fullName evidence="1">Uncharacterized protein</fullName>
    </submittedName>
</protein>
<name>A0ABQ6FE03_9RHOO</name>